<name>A0A398BH38_9BACI</name>
<dbReference type="OrthoDB" id="2352933at2"/>
<sequence>MSIKPAEQMPVNISVRTKIEKDGESDLLELKAAGRWFRKGGSTYLQYDEELEEGTVHTTVKMKGEDVLILRSGAVKMRLHLLAEKETSGTYESPYGLLQTVASTKRLTQFLHEGESRGSVEAVYNFSILGEHVGTYHLRIEYGRS</sequence>
<dbReference type="Gene3D" id="2.40.128.20">
    <property type="match status" value="1"/>
</dbReference>
<dbReference type="EMBL" id="QWVT01000011">
    <property type="protein sequence ID" value="RID86866.1"/>
    <property type="molecule type" value="Genomic_DNA"/>
</dbReference>
<proteinExistence type="predicted"/>
<comment type="caution">
    <text evidence="1">The sequence shown here is derived from an EMBL/GenBank/DDBJ whole genome shotgun (WGS) entry which is preliminary data.</text>
</comment>
<dbReference type="RefSeq" id="WP_119112045.1">
    <property type="nucleotide sequence ID" value="NZ_CBCSEO010000006.1"/>
</dbReference>
<reference evidence="1 2" key="1">
    <citation type="submission" date="2018-08" db="EMBL/GenBank/DDBJ databases">
        <title>Bacillus jemisoniae sp. nov., Bacillus chryseoplanitiae sp. nov., Bacillus resnikiae sp. nov., and Bacillus frankliniae sp. nov., isolated from Viking spacecraft and associated surfaces.</title>
        <authorList>
            <person name="Seuylemezian A."/>
            <person name="Vaishampayan P."/>
        </authorList>
    </citation>
    <scope>NUCLEOTIDE SEQUENCE [LARGE SCALE GENOMIC DNA]</scope>
    <source>
        <strain evidence="1 2">JJ-247</strain>
    </source>
</reference>
<gene>
    <name evidence="1" type="ORF">D1970_06335</name>
</gene>
<organism evidence="1 2">
    <name type="scientific">Mesobacillus zeae</name>
    <dbReference type="NCBI Taxonomy" id="1917180"/>
    <lineage>
        <taxon>Bacteria</taxon>
        <taxon>Bacillati</taxon>
        <taxon>Bacillota</taxon>
        <taxon>Bacilli</taxon>
        <taxon>Bacillales</taxon>
        <taxon>Bacillaceae</taxon>
        <taxon>Mesobacillus</taxon>
    </lineage>
</organism>
<evidence type="ECO:0000313" key="1">
    <source>
        <dbReference type="EMBL" id="RID86866.1"/>
    </source>
</evidence>
<keyword evidence="2" id="KW-1185">Reference proteome</keyword>
<dbReference type="InterPro" id="IPR015231">
    <property type="entry name" value="DUF1934"/>
</dbReference>
<evidence type="ECO:0000313" key="2">
    <source>
        <dbReference type="Proteomes" id="UP000265816"/>
    </source>
</evidence>
<accession>A0A398BH38</accession>
<protein>
    <submittedName>
        <fullName evidence="1">DUF1934 family protein</fullName>
    </submittedName>
</protein>
<dbReference type="Proteomes" id="UP000265816">
    <property type="component" value="Unassembled WGS sequence"/>
</dbReference>
<dbReference type="AlphaFoldDB" id="A0A398BH38"/>
<dbReference type="InterPro" id="IPR012674">
    <property type="entry name" value="Calycin"/>
</dbReference>
<dbReference type="Pfam" id="PF09148">
    <property type="entry name" value="DUF1934"/>
    <property type="match status" value="1"/>
</dbReference>
<dbReference type="SUPFAM" id="SSF50814">
    <property type="entry name" value="Lipocalins"/>
    <property type="match status" value="1"/>
</dbReference>